<keyword evidence="3" id="KW-0274">FAD</keyword>
<evidence type="ECO:0000256" key="3">
    <source>
        <dbReference type="ARBA" id="ARBA00022827"/>
    </source>
</evidence>
<dbReference type="SUPFAM" id="SSF54373">
    <property type="entry name" value="FAD-linked reductases, C-terminal domain"/>
    <property type="match status" value="1"/>
</dbReference>
<proteinExistence type="predicted"/>
<dbReference type="Proteomes" id="UP001596455">
    <property type="component" value="Unassembled WGS sequence"/>
</dbReference>
<comment type="caution">
    <text evidence="6">The sequence shown here is derived from an EMBL/GenBank/DDBJ whole genome shotgun (WGS) entry which is preliminary data.</text>
</comment>
<dbReference type="InterPro" id="IPR036188">
    <property type="entry name" value="FAD/NAD-bd_sf"/>
</dbReference>
<evidence type="ECO:0000256" key="1">
    <source>
        <dbReference type="ARBA" id="ARBA00001974"/>
    </source>
</evidence>
<dbReference type="PANTHER" id="PTHR10961">
    <property type="entry name" value="PEROXISOMAL SARCOSINE OXIDASE"/>
    <property type="match status" value="1"/>
</dbReference>
<dbReference type="InterPro" id="IPR006076">
    <property type="entry name" value="FAD-dep_OxRdtase"/>
</dbReference>
<name>A0ABW2Q5A0_9MICO</name>
<dbReference type="Gene3D" id="3.50.50.60">
    <property type="entry name" value="FAD/NAD(P)-binding domain"/>
    <property type="match status" value="1"/>
</dbReference>
<keyword evidence="2" id="KW-0285">Flavoprotein</keyword>
<dbReference type="SUPFAM" id="SSF51905">
    <property type="entry name" value="FAD/NAD(P)-binding domain"/>
    <property type="match status" value="1"/>
</dbReference>
<keyword evidence="7" id="KW-1185">Reference proteome</keyword>
<evidence type="ECO:0000256" key="2">
    <source>
        <dbReference type="ARBA" id="ARBA00022630"/>
    </source>
</evidence>
<evidence type="ECO:0000256" key="4">
    <source>
        <dbReference type="ARBA" id="ARBA00023002"/>
    </source>
</evidence>
<organism evidence="6 7">
    <name type="scientific">Georgenia alba</name>
    <dbReference type="NCBI Taxonomy" id="2233858"/>
    <lineage>
        <taxon>Bacteria</taxon>
        <taxon>Bacillati</taxon>
        <taxon>Actinomycetota</taxon>
        <taxon>Actinomycetes</taxon>
        <taxon>Micrococcales</taxon>
        <taxon>Bogoriellaceae</taxon>
        <taxon>Georgenia</taxon>
    </lineage>
</organism>
<dbReference type="Pfam" id="PF01266">
    <property type="entry name" value="DAO"/>
    <property type="match status" value="1"/>
</dbReference>
<evidence type="ECO:0000313" key="6">
    <source>
        <dbReference type="EMBL" id="MFC7404620.1"/>
    </source>
</evidence>
<dbReference type="EMBL" id="JBHTCQ010000001">
    <property type="protein sequence ID" value="MFC7404620.1"/>
    <property type="molecule type" value="Genomic_DNA"/>
</dbReference>
<accession>A0ABW2Q5A0</accession>
<protein>
    <submittedName>
        <fullName evidence="6">N-methyl-L-tryptophan oxidase</fullName>
        <ecNumber evidence="6">1.5.3.2</ecNumber>
    </submittedName>
</protein>
<evidence type="ECO:0000259" key="5">
    <source>
        <dbReference type="Pfam" id="PF01266"/>
    </source>
</evidence>
<evidence type="ECO:0000313" key="7">
    <source>
        <dbReference type="Proteomes" id="UP001596455"/>
    </source>
</evidence>
<dbReference type="NCBIfam" id="NF008425">
    <property type="entry name" value="PRK11259.1"/>
    <property type="match status" value="1"/>
</dbReference>
<dbReference type="RefSeq" id="WP_382392189.1">
    <property type="nucleotide sequence ID" value="NZ_JBHTCQ010000001.1"/>
</dbReference>
<comment type="cofactor">
    <cofactor evidence="1">
        <name>FAD</name>
        <dbReference type="ChEBI" id="CHEBI:57692"/>
    </cofactor>
</comment>
<feature type="domain" description="FAD dependent oxidoreductase" evidence="5">
    <location>
        <begin position="4"/>
        <end position="353"/>
    </location>
</feature>
<dbReference type="EC" id="1.5.3.2" evidence="6"/>
<dbReference type="InterPro" id="IPR045170">
    <property type="entry name" value="MTOX"/>
</dbReference>
<dbReference type="Gene3D" id="3.30.9.10">
    <property type="entry name" value="D-Amino Acid Oxidase, subunit A, domain 2"/>
    <property type="match status" value="1"/>
</dbReference>
<dbReference type="PANTHER" id="PTHR10961:SF7">
    <property type="entry name" value="FAD DEPENDENT OXIDOREDUCTASE DOMAIN-CONTAINING PROTEIN"/>
    <property type="match status" value="1"/>
</dbReference>
<keyword evidence="4 6" id="KW-0560">Oxidoreductase</keyword>
<dbReference type="GO" id="GO:0050131">
    <property type="term" value="F:N-methyl-L-amino-acid oxidase activity"/>
    <property type="evidence" value="ECO:0007669"/>
    <property type="project" value="UniProtKB-EC"/>
</dbReference>
<sequence>MDTDVAVVGLGSVGAMVSWHLARRGVRVVGLEQFGLGHDHGAFTGESRLFRTGYHESPAYVPMLLAAREQWLDLEQRSSRTLFHPTGVLSIGLPGTPQMRNVLESLEQNDLPHEVLDAPALRERYPQHGCLTEEVGVLDRLGGVLRPESAVTETLRQAGDAGAVLLDREEVVEIEPTERGVRLRTTRTTVSARHAVVASGVWSGRLVPRLGTALTIKPLVLTWFAPAAPRDFAPERFPGFIRDLDGVHLFGVPSLDGALVKSGWADNWGSVDAPEQLGRFLSPQELEAVGSDVHRLLPDLPPQPSRHSVHMDVFTPDRRGVVGRVGPGVTVATGFSGHGFKLAPVFGEIAADLATGQRPRYDVEMFDPRRFDA</sequence>
<reference evidence="7" key="1">
    <citation type="journal article" date="2019" name="Int. J. Syst. Evol. Microbiol.">
        <title>The Global Catalogue of Microorganisms (GCM) 10K type strain sequencing project: providing services to taxonomists for standard genome sequencing and annotation.</title>
        <authorList>
            <consortium name="The Broad Institute Genomics Platform"/>
            <consortium name="The Broad Institute Genome Sequencing Center for Infectious Disease"/>
            <person name="Wu L."/>
            <person name="Ma J."/>
        </authorList>
    </citation>
    <scope>NUCLEOTIDE SEQUENCE [LARGE SCALE GENOMIC DNA]</scope>
    <source>
        <strain evidence="7">JCM 1490</strain>
    </source>
</reference>
<gene>
    <name evidence="6" type="primary">solA</name>
    <name evidence="6" type="ORF">ACFQQL_05825</name>
</gene>